<dbReference type="EMBL" id="FKJW01000005">
    <property type="protein sequence ID" value="SAJ99158.1"/>
    <property type="molecule type" value="Genomic_DNA"/>
</dbReference>
<protein>
    <submittedName>
        <fullName evidence="2">Uncharacterized protein</fullName>
    </submittedName>
</protein>
<name>A0ABD7L8G7_9BURK</name>
<gene>
    <name evidence="2" type="ORF">UA18_04112</name>
</gene>
<dbReference type="AlphaFoldDB" id="A0ABD7L8G7"/>
<evidence type="ECO:0000256" key="1">
    <source>
        <dbReference type="SAM" id="MobiDB-lite"/>
    </source>
</evidence>
<feature type="region of interest" description="Disordered" evidence="1">
    <location>
        <begin position="1"/>
        <end position="30"/>
    </location>
</feature>
<dbReference type="Proteomes" id="UP000196218">
    <property type="component" value="Unassembled WGS sequence"/>
</dbReference>
<organism evidence="2 3">
    <name type="scientific">Burkholderia multivorans</name>
    <dbReference type="NCBI Taxonomy" id="87883"/>
    <lineage>
        <taxon>Bacteria</taxon>
        <taxon>Pseudomonadati</taxon>
        <taxon>Pseudomonadota</taxon>
        <taxon>Betaproteobacteria</taxon>
        <taxon>Burkholderiales</taxon>
        <taxon>Burkholderiaceae</taxon>
        <taxon>Burkholderia</taxon>
        <taxon>Burkholderia cepacia complex</taxon>
    </lineage>
</organism>
<sequence length="30" mass="3072">MNDSDSCPLCPLQAQNPFESGSQGHAGPLA</sequence>
<accession>A0ABD7L8G7</accession>
<evidence type="ECO:0000313" key="2">
    <source>
        <dbReference type="EMBL" id="SAJ99158.1"/>
    </source>
</evidence>
<feature type="compositionally biased region" description="Polar residues" evidence="1">
    <location>
        <begin position="13"/>
        <end position="23"/>
    </location>
</feature>
<evidence type="ECO:0000313" key="3">
    <source>
        <dbReference type="Proteomes" id="UP000196218"/>
    </source>
</evidence>
<comment type="caution">
    <text evidence="2">The sequence shown here is derived from an EMBL/GenBank/DDBJ whole genome shotgun (WGS) entry which is preliminary data.</text>
</comment>
<reference evidence="2 3" key="1">
    <citation type="submission" date="2016-04" db="EMBL/GenBank/DDBJ databases">
        <authorList>
            <person name="Peeters C."/>
        </authorList>
    </citation>
    <scope>NUCLEOTIDE SEQUENCE [LARGE SCALE GENOMIC DNA]</scope>
    <source>
        <strain evidence="2">LMG 29311</strain>
    </source>
</reference>
<proteinExistence type="predicted"/>